<feature type="compositionally biased region" description="Polar residues" evidence="1">
    <location>
        <begin position="223"/>
        <end position="232"/>
    </location>
</feature>
<dbReference type="OMA" id="ITIAQCA"/>
<organism evidence="2 3">
    <name type="scientific">Fusarium poae</name>
    <dbReference type="NCBI Taxonomy" id="36050"/>
    <lineage>
        <taxon>Eukaryota</taxon>
        <taxon>Fungi</taxon>
        <taxon>Dikarya</taxon>
        <taxon>Ascomycota</taxon>
        <taxon>Pezizomycotina</taxon>
        <taxon>Sordariomycetes</taxon>
        <taxon>Hypocreomycetidae</taxon>
        <taxon>Hypocreales</taxon>
        <taxon>Nectriaceae</taxon>
        <taxon>Fusarium</taxon>
    </lineage>
</organism>
<accession>A0A1B8B9T7</accession>
<keyword evidence="3" id="KW-1185">Reference proteome</keyword>
<evidence type="ECO:0000256" key="1">
    <source>
        <dbReference type="SAM" id="MobiDB-lite"/>
    </source>
</evidence>
<dbReference type="EMBL" id="LYXU01000001">
    <property type="protein sequence ID" value="OBS29486.1"/>
    <property type="molecule type" value="Genomic_DNA"/>
</dbReference>
<feature type="region of interest" description="Disordered" evidence="1">
    <location>
        <begin position="170"/>
        <end position="260"/>
    </location>
</feature>
<dbReference type="AlphaFoldDB" id="A0A1B8B9T7"/>
<name>A0A1B8B9T7_FUSPO</name>
<evidence type="ECO:0000313" key="2">
    <source>
        <dbReference type="EMBL" id="OBS29486.1"/>
    </source>
</evidence>
<gene>
    <name evidence="2" type="ORF">FPOA_03423</name>
</gene>
<sequence>MCVEIIALAVCRPVADNDQDEYCGKFHLVAGGYNVCKEARSDFIGHFGTCGEITAEAPATFTLSDTLKFPCIPCATEMDKRLKDHKNLEPHLVKGSPLHEEYLEQKSKGFEATGHEHPTHPHHAEGSVTKGKAAVHEPAKAHVVALVRTKLITVSAPAGTPFVEVANDMQGSGQSAATDVSEKNEEESAPAADSWTGAPIATEPVTDESAITEPPFEKDDETTVVTNNNDGETSVKAGSDTGDDHQKGVEGDTAPITRRPVDFKYSAETADKLRDTTEKFASLKSGFLAGKSV</sequence>
<evidence type="ECO:0000313" key="3">
    <source>
        <dbReference type="Proteomes" id="UP000091967"/>
    </source>
</evidence>
<comment type="caution">
    <text evidence="2">The sequence shown here is derived from an EMBL/GenBank/DDBJ whole genome shotgun (WGS) entry which is preliminary data.</text>
</comment>
<protein>
    <submittedName>
        <fullName evidence="2">Uncharacterized protein</fullName>
    </submittedName>
</protein>
<dbReference type="Proteomes" id="UP000091967">
    <property type="component" value="Unassembled WGS sequence"/>
</dbReference>
<reference evidence="2 3" key="1">
    <citation type="submission" date="2016-06" db="EMBL/GenBank/DDBJ databases">
        <title>Living apart together: crosstalk between the core and supernumerary genomes in a fungal plant pathogen.</title>
        <authorList>
            <person name="Vanheule A."/>
            <person name="Audenaert K."/>
            <person name="Warris S."/>
            <person name="Van De Geest H."/>
            <person name="Schijlen E."/>
            <person name="Hofte M."/>
            <person name="De Saeger S."/>
            <person name="Haesaert G."/>
            <person name="Waalwijk C."/>
            <person name="Van Der Lee T."/>
        </authorList>
    </citation>
    <scope>NUCLEOTIDE SEQUENCE [LARGE SCALE GENOMIC DNA]</scope>
    <source>
        <strain evidence="2 3">2516</strain>
    </source>
</reference>
<proteinExistence type="predicted"/>